<dbReference type="GO" id="GO:0005886">
    <property type="term" value="C:plasma membrane"/>
    <property type="evidence" value="ECO:0007669"/>
    <property type="project" value="TreeGrafter"/>
</dbReference>
<evidence type="ECO:0000256" key="1">
    <source>
        <dbReference type="ARBA" id="ARBA00000085"/>
    </source>
</evidence>
<dbReference type="SMART" id="SM00388">
    <property type="entry name" value="HisKA"/>
    <property type="match status" value="1"/>
</dbReference>
<dbReference type="RefSeq" id="WP_132296994.1">
    <property type="nucleotide sequence ID" value="NZ_SKBM01000046.1"/>
</dbReference>
<dbReference type="InterPro" id="IPR005467">
    <property type="entry name" value="His_kinase_dom"/>
</dbReference>
<dbReference type="Gene3D" id="1.10.287.130">
    <property type="match status" value="1"/>
</dbReference>
<evidence type="ECO:0000256" key="11">
    <source>
        <dbReference type="SAM" id="Phobius"/>
    </source>
</evidence>
<keyword evidence="4" id="KW-0597">Phosphoprotein</keyword>
<dbReference type="AlphaFoldDB" id="A0A4R4D5P3"/>
<feature type="transmembrane region" description="Helical" evidence="11">
    <location>
        <begin position="12"/>
        <end position="36"/>
    </location>
</feature>
<comment type="subcellular location">
    <subcellularLocation>
        <location evidence="2">Membrane</location>
    </subcellularLocation>
</comment>
<keyword evidence="6 11" id="KW-0812">Transmembrane</keyword>
<reference evidence="14 15" key="1">
    <citation type="submission" date="2019-03" db="EMBL/GenBank/DDBJ databases">
        <title>Paracraurococcus aquatilis NE82 genome sequence.</title>
        <authorList>
            <person name="Zhao Y."/>
            <person name="Du Z."/>
        </authorList>
    </citation>
    <scope>NUCLEOTIDE SEQUENCE [LARGE SCALE GENOMIC DNA]</scope>
    <source>
        <strain evidence="14 15">NE82</strain>
    </source>
</reference>
<feature type="domain" description="HAMP" evidence="13">
    <location>
        <begin position="178"/>
        <end position="231"/>
    </location>
</feature>
<keyword evidence="9" id="KW-0902">Two-component regulatory system</keyword>
<dbReference type="SMART" id="SM00387">
    <property type="entry name" value="HATPase_c"/>
    <property type="match status" value="1"/>
</dbReference>
<evidence type="ECO:0000313" key="14">
    <source>
        <dbReference type="EMBL" id="TCZ52755.1"/>
    </source>
</evidence>
<keyword evidence="8 11" id="KW-1133">Transmembrane helix</keyword>
<dbReference type="InterPro" id="IPR004358">
    <property type="entry name" value="Sig_transdc_His_kin-like_C"/>
</dbReference>
<evidence type="ECO:0000256" key="10">
    <source>
        <dbReference type="ARBA" id="ARBA00023136"/>
    </source>
</evidence>
<dbReference type="Pfam" id="PF02518">
    <property type="entry name" value="HATPase_c"/>
    <property type="match status" value="1"/>
</dbReference>
<evidence type="ECO:0000256" key="4">
    <source>
        <dbReference type="ARBA" id="ARBA00022553"/>
    </source>
</evidence>
<dbReference type="SUPFAM" id="SSF47384">
    <property type="entry name" value="Homodimeric domain of signal transducing histidine kinase"/>
    <property type="match status" value="1"/>
</dbReference>
<dbReference type="InterPro" id="IPR003660">
    <property type="entry name" value="HAMP_dom"/>
</dbReference>
<feature type="domain" description="Histidine kinase" evidence="12">
    <location>
        <begin position="239"/>
        <end position="462"/>
    </location>
</feature>
<evidence type="ECO:0000313" key="15">
    <source>
        <dbReference type="Proteomes" id="UP000295023"/>
    </source>
</evidence>
<keyword evidence="10 11" id="KW-0472">Membrane</keyword>
<dbReference type="EC" id="2.7.13.3" evidence="3"/>
<dbReference type="InterPro" id="IPR036890">
    <property type="entry name" value="HATPase_C_sf"/>
</dbReference>
<feature type="transmembrane region" description="Helical" evidence="11">
    <location>
        <begin position="157"/>
        <end position="178"/>
    </location>
</feature>
<accession>A0A4R4D5P3</accession>
<dbReference type="PROSITE" id="PS50109">
    <property type="entry name" value="HIS_KIN"/>
    <property type="match status" value="1"/>
</dbReference>
<evidence type="ECO:0000256" key="2">
    <source>
        <dbReference type="ARBA" id="ARBA00004370"/>
    </source>
</evidence>
<dbReference type="InterPro" id="IPR003594">
    <property type="entry name" value="HATPase_dom"/>
</dbReference>
<name>A0A4R4D5P3_9PROT</name>
<evidence type="ECO:0000256" key="3">
    <source>
        <dbReference type="ARBA" id="ARBA00012438"/>
    </source>
</evidence>
<keyword evidence="15" id="KW-1185">Reference proteome</keyword>
<dbReference type="Proteomes" id="UP000295023">
    <property type="component" value="Unassembled WGS sequence"/>
</dbReference>
<dbReference type="SUPFAM" id="SSF55874">
    <property type="entry name" value="ATPase domain of HSP90 chaperone/DNA topoisomerase II/histidine kinase"/>
    <property type="match status" value="1"/>
</dbReference>
<dbReference type="GO" id="GO:0000155">
    <property type="term" value="F:phosphorelay sensor kinase activity"/>
    <property type="evidence" value="ECO:0007669"/>
    <property type="project" value="InterPro"/>
</dbReference>
<evidence type="ECO:0000256" key="6">
    <source>
        <dbReference type="ARBA" id="ARBA00022692"/>
    </source>
</evidence>
<dbReference type="Gene3D" id="3.30.565.10">
    <property type="entry name" value="Histidine kinase-like ATPase, C-terminal domain"/>
    <property type="match status" value="1"/>
</dbReference>
<dbReference type="PANTHER" id="PTHR45436">
    <property type="entry name" value="SENSOR HISTIDINE KINASE YKOH"/>
    <property type="match status" value="1"/>
</dbReference>
<dbReference type="PROSITE" id="PS50885">
    <property type="entry name" value="HAMP"/>
    <property type="match status" value="1"/>
</dbReference>
<protein>
    <recommendedName>
        <fullName evidence="3">histidine kinase</fullName>
        <ecNumber evidence="3">2.7.13.3</ecNumber>
    </recommendedName>
</protein>
<sequence>MPLPDLFRRTAFRTGLGLAALLSAAMLSVFGVTLWLGSAALSDVTDRSIAEQLELLAARPPELLPFMIESRLNRQPAVITLVGLYAPDGALIIGDIGRVPPDVPLDGRVHALGNPEAGGVPAARLRIAGRRLPDGRLLFVGRDVGDILALRSRLVRALLLGLLPAVVLSILGGAIFGLRAERRLARLRAAAERIMDGHIAERLPVSHRGDELDQACRHMNRVLDRAEELVSALKGVGEDIAHDLRTPLTAVRTGLERGLRARDTVARQAAMERAIAGIDRALAIVSALLRIGEIERGRQRAGFAAFDLAAVLRDAAEAYLPLAEDKGLRLSLDAAGPVQIFGDPALVAEAVMNLLDNAVKFTPAGGTVQVALAGAPDRPVVRIADTGPGIPPEERAAVFRRFWRGDRSRSTQGQGLGLNLVAAIAKLHGFGIRLADSRPGCTIELLCWPAGGTVSEPMPPPSAVLPLIL</sequence>
<comment type="caution">
    <text evidence="14">The sequence shown here is derived from an EMBL/GenBank/DDBJ whole genome shotgun (WGS) entry which is preliminary data.</text>
</comment>
<evidence type="ECO:0000256" key="5">
    <source>
        <dbReference type="ARBA" id="ARBA00022679"/>
    </source>
</evidence>
<dbReference type="OrthoDB" id="9815202at2"/>
<organism evidence="14 15">
    <name type="scientific">Roseicella aquatilis</name>
    <dbReference type="NCBI Taxonomy" id="2527868"/>
    <lineage>
        <taxon>Bacteria</taxon>
        <taxon>Pseudomonadati</taxon>
        <taxon>Pseudomonadota</taxon>
        <taxon>Alphaproteobacteria</taxon>
        <taxon>Acetobacterales</taxon>
        <taxon>Roseomonadaceae</taxon>
        <taxon>Roseicella</taxon>
    </lineage>
</organism>
<dbReference type="PRINTS" id="PR00344">
    <property type="entry name" value="BCTRLSENSOR"/>
</dbReference>
<evidence type="ECO:0000256" key="7">
    <source>
        <dbReference type="ARBA" id="ARBA00022777"/>
    </source>
</evidence>
<comment type="catalytic activity">
    <reaction evidence="1">
        <text>ATP + protein L-histidine = ADP + protein N-phospho-L-histidine.</text>
        <dbReference type="EC" id="2.7.13.3"/>
    </reaction>
</comment>
<dbReference type="SUPFAM" id="SSF158472">
    <property type="entry name" value="HAMP domain-like"/>
    <property type="match status" value="1"/>
</dbReference>
<dbReference type="Gene3D" id="6.10.340.10">
    <property type="match status" value="1"/>
</dbReference>
<evidence type="ECO:0000259" key="12">
    <source>
        <dbReference type="PROSITE" id="PS50109"/>
    </source>
</evidence>
<gene>
    <name evidence="14" type="ORF">EXY23_25855</name>
</gene>
<keyword evidence="5" id="KW-0808">Transferase</keyword>
<dbReference type="EMBL" id="SKBM01000046">
    <property type="protein sequence ID" value="TCZ52755.1"/>
    <property type="molecule type" value="Genomic_DNA"/>
</dbReference>
<keyword evidence="7 14" id="KW-0418">Kinase</keyword>
<dbReference type="Pfam" id="PF00672">
    <property type="entry name" value="HAMP"/>
    <property type="match status" value="1"/>
</dbReference>
<dbReference type="SMART" id="SM00304">
    <property type="entry name" value="HAMP"/>
    <property type="match status" value="1"/>
</dbReference>
<dbReference type="Pfam" id="PF00512">
    <property type="entry name" value="HisKA"/>
    <property type="match status" value="1"/>
</dbReference>
<dbReference type="PANTHER" id="PTHR45436:SF8">
    <property type="entry name" value="HISTIDINE KINASE"/>
    <property type="match status" value="1"/>
</dbReference>
<evidence type="ECO:0000256" key="8">
    <source>
        <dbReference type="ARBA" id="ARBA00022989"/>
    </source>
</evidence>
<dbReference type="InterPro" id="IPR050428">
    <property type="entry name" value="TCS_sensor_his_kinase"/>
</dbReference>
<proteinExistence type="predicted"/>
<evidence type="ECO:0000259" key="13">
    <source>
        <dbReference type="PROSITE" id="PS50885"/>
    </source>
</evidence>
<dbReference type="CDD" id="cd00082">
    <property type="entry name" value="HisKA"/>
    <property type="match status" value="1"/>
</dbReference>
<dbReference type="InterPro" id="IPR036097">
    <property type="entry name" value="HisK_dim/P_sf"/>
</dbReference>
<evidence type="ECO:0000256" key="9">
    <source>
        <dbReference type="ARBA" id="ARBA00023012"/>
    </source>
</evidence>
<dbReference type="InterPro" id="IPR003661">
    <property type="entry name" value="HisK_dim/P_dom"/>
</dbReference>